<keyword evidence="7" id="KW-0961">Cell wall biogenesis/degradation</keyword>
<proteinExistence type="inferred from homology"/>
<keyword evidence="6 9" id="KW-0326">Glycosidase</keyword>
<evidence type="ECO:0000256" key="5">
    <source>
        <dbReference type="ARBA" id="ARBA00022801"/>
    </source>
</evidence>
<evidence type="ECO:0000313" key="12">
    <source>
        <dbReference type="Proteomes" id="UP001172457"/>
    </source>
</evidence>
<feature type="transmembrane region" description="Helical" evidence="10">
    <location>
        <begin position="35"/>
        <end position="56"/>
    </location>
</feature>
<keyword evidence="10" id="KW-0812">Transmembrane</keyword>
<evidence type="ECO:0000256" key="6">
    <source>
        <dbReference type="ARBA" id="ARBA00023295"/>
    </source>
</evidence>
<dbReference type="GO" id="GO:0004650">
    <property type="term" value="F:polygalacturonase activity"/>
    <property type="evidence" value="ECO:0007669"/>
    <property type="project" value="InterPro"/>
</dbReference>
<evidence type="ECO:0000256" key="9">
    <source>
        <dbReference type="RuleBase" id="RU361169"/>
    </source>
</evidence>
<name>A0AA38S5H2_9ASTR</name>
<evidence type="ECO:0000256" key="2">
    <source>
        <dbReference type="ARBA" id="ARBA00008834"/>
    </source>
</evidence>
<dbReference type="SUPFAM" id="SSF51126">
    <property type="entry name" value="Pectin lyase-like"/>
    <property type="match status" value="1"/>
</dbReference>
<dbReference type="InterPro" id="IPR000743">
    <property type="entry name" value="Glyco_hydro_28"/>
</dbReference>
<dbReference type="Gene3D" id="2.160.20.10">
    <property type="entry name" value="Single-stranded right-handed beta-helix, Pectin lyase-like"/>
    <property type="match status" value="1"/>
</dbReference>
<keyword evidence="10" id="KW-0472">Membrane</keyword>
<dbReference type="EMBL" id="JARYMX010000050">
    <property type="protein sequence ID" value="KAJ9536173.1"/>
    <property type="molecule type" value="Genomic_DNA"/>
</dbReference>
<dbReference type="GO" id="GO:0071555">
    <property type="term" value="P:cell wall organization"/>
    <property type="evidence" value="ECO:0007669"/>
    <property type="project" value="UniProtKB-KW"/>
</dbReference>
<dbReference type="SMART" id="SM00710">
    <property type="entry name" value="PbH1"/>
    <property type="match status" value="5"/>
</dbReference>
<keyword evidence="3" id="KW-0134">Cell wall</keyword>
<evidence type="ECO:0000313" key="11">
    <source>
        <dbReference type="EMBL" id="KAJ9536173.1"/>
    </source>
</evidence>
<feature type="active site" evidence="8">
    <location>
        <position position="312"/>
    </location>
</feature>
<dbReference type="PANTHER" id="PTHR31375">
    <property type="match status" value="1"/>
</dbReference>
<comment type="caution">
    <text evidence="11">The sequence shown here is derived from an EMBL/GenBank/DDBJ whole genome shotgun (WGS) entry which is preliminary data.</text>
</comment>
<dbReference type="AlphaFoldDB" id="A0AA38S5H2"/>
<dbReference type="GO" id="GO:0005975">
    <property type="term" value="P:carbohydrate metabolic process"/>
    <property type="evidence" value="ECO:0007669"/>
    <property type="project" value="InterPro"/>
</dbReference>
<reference evidence="11" key="1">
    <citation type="submission" date="2023-03" db="EMBL/GenBank/DDBJ databases">
        <title>Chromosome-scale reference genome and RAD-based genetic map of yellow starthistle (Centaurea solstitialis) reveal putative structural variation and QTLs associated with invader traits.</title>
        <authorList>
            <person name="Reatini B."/>
            <person name="Cang F.A."/>
            <person name="Jiang Q."/>
            <person name="Mckibben M.T.W."/>
            <person name="Barker M.S."/>
            <person name="Rieseberg L.H."/>
            <person name="Dlugosch K.M."/>
        </authorList>
    </citation>
    <scope>NUCLEOTIDE SEQUENCE</scope>
    <source>
        <strain evidence="11">CAN-66</strain>
        <tissue evidence="11">Leaf</tissue>
    </source>
</reference>
<evidence type="ECO:0000256" key="4">
    <source>
        <dbReference type="ARBA" id="ARBA00022525"/>
    </source>
</evidence>
<evidence type="ECO:0000256" key="7">
    <source>
        <dbReference type="ARBA" id="ARBA00023316"/>
    </source>
</evidence>
<dbReference type="InterPro" id="IPR011050">
    <property type="entry name" value="Pectin_lyase_fold/virulence"/>
</dbReference>
<evidence type="ECO:0000256" key="8">
    <source>
        <dbReference type="PROSITE-ProRule" id="PRU10052"/>
    </source>
</evidence>
<dbReference type="PROSITE" id="PS00502">
    <property type="entry name" value="POLYGALACTURONASE"/>
    <property type="match status" value="1"/>
</dbReference>
<evidence type="ECO:0000256" key="10">
    <source>
        <dbReference type="SAM" id="Phobius"/>
    </source>
</evidence>
<keyword evidence="4" id="KW-0964">Secreted</keyword>
<dbReference type="InterPro" id="IPR012334">
    <property type="entry name" value="Pectin_lyas_fold"/>
</dbReference>
<dbReference type="Proteomes" id="UP001172457">
    <property type="component" value="Unassembled WGS sequence"/>
</dbReference>
<evidence type="ECO:0000256" key="3">
    <source>
        <dbReference type="ARBA" id="ARBA00022512"/>
    </source>
</evidence>
<dbReference type="Pfam" id="PF00295">
    <property type="entry name" value="Glyco_hydro_28"/>
    <property type="match status" value="1"/>
</dbReference>
<organism evidence="11 12">
    <name type="scientific">Centaurea solstitialis</name>
    <name type="common">yellow star-thistle</name>
    <dbReference type="NCBI Taxonomy" id="347529"/>
    <lineage>
        <taxon>Eukaryota</taxon>
        <taxon>Viridiplantae</taxon>
        <taxon>Streptophyta</taxon>
        <taxon>Embryophyta</taxon>
        <taxon>Tracheophyta</taxon>
        <taxon>Spermatophyta</taxon>
        <taxon>Magnoliopsida</taxon>
        <taxon>eudicotyledons</taxon>
        <taxon>Gunneridae</taxon>
        <taxon>Pentapetalae</taxon>
        <taxon>asterids</taxon>
        <taxon>campanulids</taxon>
        <taxon>Asterales</taxon>
        <taxon>Asteraceae</taxon>
        <taxon>Carduoideae</taxon>
        <taxon>Cardueae</taxon>
        <taxon>Centaureinae</taxon>
        <taxon>Centaurea</taxon>
    </lineage>
</organism>
<gene>
    <name evidence="11" type="ORF">OSB04_un000653</name>
</gene>
<dbReference type="InterPro" id="IPR006626">
    <property type="entry name" value="PbH1"/>
</dbReference>
<comment type="similarity">
    <text evidence="2 9">Belongs to the glycosyl hydrolase 28 family.</text>
</comment>
<dbReference type="FunFam" id="2.160.20.10:FF:000004">
    <property type="entry name" value="Pectin lyase-like superfamily protein"/>
    <property type="match status" value="1"/>
</dbReference>
<sequence length="477" mass="50595">MVAAAAIEMVGGGGGGGGGIILTWQNRYNELASHVAVYVVAYVAILPVTFLVGHWIHTMASFSKFDTLNEPTSIQMGKAICFLFLIAMVSRNHAIVVDIKAKGAKGDGKTDDGPALDKAWREACAGGPSPSSVLIPPGTYMVFPPIQFSGPCKGPVEIKAIGATIKAPPELARFKSDEWILFERIDRLTMIGGTFDGQGHEAWKNPKCGDNDNCHLPVNLRFSLVKNSLLKDVTSLNSKFFHMSLHGCDNTNLDHITAVAPADSDNTDGVHIKHVNGLNITNSNIKTGDDCVSIGDGSKNVHLEKLTCGPGHGISIGSLGKYANEKPVQGIWVKNCTITGTSNGVRIKTWPNSPPGTATDIHFDDIIMNNVGNPILIDQEYCASRNCKKAGAPSKVKISNVSFKKIRGTSATKVALKIACSQGIPCDNIEVSDINLTYKGAKEGGAAISECSNVKPKVIGKNIPPVCSGDPTSHIAT</sequence>
<keyword evidence="5 9" id="KW-0378">Hydrolase</keyword>
<comment type="subcellular location">
    <subcellularLocation>
        <location evidence="1">Secreted</location>
        <location evidence="1">Cell wall</location>
    </subcellularLocation>
</comment>
<accession>A0AA38S5H2</accession>
<keyword evidence="10" id="KW-1133">Transmembrane helix</keyword>
<evidence type="ECO:0000256" key="1">
    <source>
        <dbReference type="ARBA" id="ARBA00004191"/>
    </source>
</evidence>
<keyword evidence="12" id="KW-1185">Reference proteome</keyword>
<evidence type="ECO:0008006" key="13">
    <source>
        <dbReference type="Google" id="ProtNLM"/>
    </source>
</evidence>
<protein>
    <recommendedName>
        <fullName evidence="13">Polygalacturonase</fullName>
    </recommendedName>
</protein>